<dbReference type="GO" id="GO:0051116">
    <property type="term" value="F:cobaltochelatase activity"/>
    <property type="evidence" value="ECO:0007669"/>
    <property type="project" value="UniProtKB-UniRule"/>
</dbReference>
<dbReference type="EC" id="6.6.1.2" evidence="1"/>
<dbReference type="Pfam" id="PF06213">
    <property type="entry name" value="CobT"/>
    <property type="match status" value="1"/>
</dbReference>
<gene>
    <name evidence="4" type="primary">cobT</name>
    <name evidence="4" type="ORF">ABI_14700</name>
</gene>
<feature type="compositionally biased region" description="Low complexity" evidence="2">
    <location>
        <begin position="249"/>
        <end position="263"/>
    </location>
</feature>
<dbReference type="GO" id="GO:0009236">
    <property type="term" value="P:cobalamin biosynthetic process"/>
    <property type="evidence" value="ECO:0007669"/>
    <property type="project" value="UniProtKB-UniRule"/>
</dbReference>
<dbReference type="PIRSF" id="PIRSF031715">
    <property type="entry name" value="Cob_chel_CobT"/>
    <property type="match status" value="1"/>
</dbReference>
<feature type="compositionally biased region" description="Polar residues" evidence="2">
    <location>
        <begin position="271"/>
        <end position="283"/>
    </location>
</feature>
<accession>F4QIW8</accession>
<evidence type="ECO:0000256" key="2">
    <source>
        <dbReference type="SAM" id="MobiDB-lite"/>
    </source>
</evidence>
<keyword evidence="5" id="KW-1185">Reference proteome</keyword>
<dbReference type="InterPro" id="IPR006538">
    <property type="entry name" value="CobT"/>
</dbReference>
<feature type="compositionally biased region" description="Acidic residues" evidence="2">
    <location>
        <begin position="284"/>
        <end position="295"/>
    </location>
</feature>
<dbReference type="SMART" id="SM00327">
    <property type="entry name" value="VWA"/>
    <property type="match status" value="1"/>
</dbReference>
<name>F4QIW8_9CAUL</name>
<dbReference type="RefSeq" id="WP_006272216.1">
    <property type="nucleotide sequence ID" value="NZ_GL883077.1"/>
</dbReference>
<dbReference type="PANTHER" id="PTHR41248">
    <property type="entry name" value="NORD PROTEIN"/>
    <property type="match status" value="1"/>
</dbReference>
<dbReference type="eggNOG" id="COG4547">
    <property type="taxonomic scope" value="Bacteria"/>
</dbReference>
<dbReference type="PROSITE" id="PS50234">
    <property type="entry name" value="VWFA"/>
    <property type="match status" value="1"/>
</dbReference>
<feature type="compositionally biased region" description="Basic and acidic residues" evidence="2">
    <location>
        <begin position="296"/>
        <end position="305"/>
    </location>
</feature>
<protein>
    <recommendedName>
        <fullName evidence="1">Cobaltochelatase subunit CobT</fullName>
        <ecNumber evidence="1">6.6.1.2</ecNumber>
    </recommendedName>
</protein>
<dbReference type="InterPro" id="IPR002035">
    <property type="entry name" value="VWF_A"/>
</dbReference>
<organism evidence="4 5">
    <name type="scientific">Asticcacaulis biprosthecium C19</name>
    <dbReference type="NCBI Taxonomy" id="715226"/>
    <lineage>
        <taxon>Bacteria</taxon>
        <taxon>Pseudomonadati</taxon>
        <taxon>Pseudomonadota</taxon>
        <taxon>Alphaproteobacteria</taxon>
        <taxon>Caulobacterales</taxon>
        <taxon>Caulobacteraceae</taxon>
        <taxon>Asticcacaulis</taxon>
    </lineage>
</organism>
<dbReference type="SUPFAM" id="SSF53300">
    <property type="entry name" value="vWA-like"/>
    <property type="match status" value="1"/>
</dbReference>
<dbReference type="NCBIfam" id="TIGR01651">
    <property type="entry name" value="CobT"/>
    <property type="match status" value="1"/>
</dbReference>
<dbReference type="STRING" id="715226.ABI_14700"/>
<feature type="domain" description="VWFA" evidence="3">
    <location>
        <begin position="410"/>
        <end position="621"/>
    </location>
</feature>
<proteinExistence type="predicted"/>
<evidence type="ECO:0000313" key="4">
    <source>
        <dbReference type="EMBL" id="EGF93031.1"/>
    </source>
</evidence>
<feature type="region of interest" description="Disordered" evidence="2">
    <location>
        <begin position="215"/>
        <end position="305"/>
    </location>
</feature>
<dbReference type="Proteomes" id="UP000006512">
    <property type="component" value="Unassembled WGS sequence"/>
</dbReference>
<evidence type="ECO:0000313" key="5">
    <source>
        <dbReference type="Proteomes" id="UP000006512"/>
    </source>
</evidence>
<evidence type="ECO:0000256" key="1">
    <source>
        <dbReference type="NCBIfam" id="TIGR01651"/>
    </source>
</evidence>
<reference evidence="5" key="1">
    <citation type="submission" date="2011-03" db="EMBL/GenBank/DDBJ databases">
        <title>Draft genome sequence of Brevundimonas diminuta.</title>
        <authorList>
            <person name="Brown P.J.B."/>
            <person name="Buechlein A."/>
            <person name="Hemmerich C."/>
            <person name="Brun Y.V."/>
        </authorList>
    </citation>
    <scope>NUCLEOTIDE SEQUENCE [LARGE SCALE GENOMIC DNA]</scope>
    <source>
        <strain evidence="5">C19</strain>
    </source>
</reference>
<dbReference type="CDD" id="cd01454">
    <property type="entry name" value="vWA_norD_type"/>
    <property type="match status" value="1"/>
</dbReference>
<sequence length="621" mass="68837">MAQKPTILSEPFKKALIHSTRALAEDAELEVVFGSDGPRLDGQKLILPHPPRDLAPKLAQRVRGQADRMALRRAHHDAAVDARARPRDSLSGEAFDALEAARLDAIGARAMAGVRLNLQAALENDLERSGLMRKDDKADLGLPEILGLMAREAVTGDPVPASVQRVVNMLRHEIADKTGDGLEKLAALIHDQKAFTQQARKVLTALDLVDDSLDAEEEKQDEGEEGENDGDSPQDDAEQDEQPDESEQQPDQPEPDQQGQEQAQEGEDDYTQMSGDPQMASESSTDEVPDGEAGEADVRDEPPFADKVKKDYDVYTRQFDEVVAAEDLCEPEELERLRGFLNAQLANMATVVSRLANKLQRKLMAQQSRSWSFDLEEGVLDAAKLTRVIVDPSAPLSFKQEKDTEFRDTVVTLLLDNSGSMRGRPIMVAAICADVLARTLERCGVKVEILGFTTKAWKGGLSREKWVREGKPAGPGRLNDLRHIIYKAADSPWRRTHKNLGLMMREGLLKENIDGEALQWAHSRLVNRPEQRKILMVISDGAPVDDSTLSVNNGHYLENHLRRVIAEIEGGPKKQADRVELVAIGIGHDVTRYYKRALTLIDVEHLAGGLMDKLTELFQEK</sequence>
<dbReference type="Pfam" id="PF11775">
    <property type="entry name" value="CobT_C"/>
    <property type="match status" value="1"/>
</dbReference>
<dbReference type="EMBL" id="GL883077">
    <property type="protein sequence ID" value="EGF93031.1"/>
    <property type="molecule type" value="Genomic_DNA"/>
</dbReference>
<dbReference type="HOGENOM" id="CLU_031624_0_0_5"/>
<feature type="compositionally biased region" description="Acidic residues" evidence="2">
    <location>
        <begin position="215"/>
        <end position="248"/>
    </location>
</feature>
<keyword evidence="4" id="KW-0436">Ligase</keyword>
<dbReference type="AlphaFoldDB" id="F4QIW8"/>
<dbReference type="InterPro" id="IPR025861">
    <property type="entry name" value="CobT_VWA_dom"/>
</dbReference>
<dbReference type="InterPro" id="IPR036465">
    <property type="entry name" value="vWFA_dom_sf"/>
</dbReference>
<dbReference type="OrthoDB" id="9764783at2"/>
<dbReference type="Gene3D" id="3.40.50.410">
    <property type="entry name" value="von Willebrand factor, type A domain"/>
    <property type="match status" value="1"/>
</dbReference>
<evidence type="ECO:0000259" key="3">
    <source>
        <dbReference type="PROSITE" id="PS50234"/>
    </source>
</evidence>
<dbReference type="InterPro" id="IPR051928">
    <property type="entry name" value="NorD/CobT"/>
</dbReference>
<dbReference type="PANTHER" id="PTHR41248:SF1">
    <property type="entry name" value="NORD PROTEIN"/>
    <property type="match status" value="1"/>
</dbReference>